<dbReference type="PROSITE" id="PS50977">
    <property type="entry name" value="HTH_TETR_2"/>
    <property type="match status" value="1"/>
</dbReference>
<accession>A0AAU0URW4</accession>
<feature type="domain" description="HTH tetR-type" evidence="3">
    <location>
        <begin position="8"/>
        <end position="68"/>
    </location>
</feature>
<gene>
    <name evidence="4" type="ORF">MFMK1_002414</name>
</gene>
<dbReference type="GO" id="GO:0003677">
    <property type="term" value="F:DNA binding"/>
    <property type="evidence" value="ECO:0007669"/>
    <property type="project" value="UniProtKB-UniRule"/>
</dbReference>
<organism evidence="4 5">
    <name type="scientific">Metallumcola ferriviriculae</name>
    <dbReference type="NCBI Taxonomy" id="3039180"/>
    <lineage>
        <taxon>Bacteria</taxon>
        <taxon>Bacillati</taxon>
        <taxon>Bacillota</taxon>
        <taxon>Clostridia</taxon>
        <taxon>Neomoorellales</taxon>
        <taxon>Desulfitibacteraceae</taxon>
        <taxon>Metallumcola</taxon>
    </lineage>
</organism>
<proteinExistence type="predicted"/>
<dbReference type="InterPro" id="IPR050624">
    <property type="entry name" value="HTH-type_Tx_Regulator"/>
</dbReference>
<evidence type="ECO:0000313" key="4">
    <source>
        <dbReference type="EMBL" id="WRO22579.1"/>
    </source>
</evidence>
<evidence type="ECO:0000256" key="2">
    <source>
        <dbReference type="PROSITE-ProRule" id="PRU00335"/>
    </source>
</evidence>
<feature type="DNA-binding region" description="H-T-H motif" evidence="2">
    <location>
        <begin position="31"/>
        <end position="50"/>
    </location>
</feature>
<dbReference type="InterPro" id="IPR009057">
    <property type="entry name" value="Homeodomain-like_sf"/>
</dbReference>
<dbReference type="InterPro" id="IPR023772">
    <property type="entry name" value="DNA-bd_HTH_TetR-type_CS"/>
</dbReference>
<dbReference type="EMBL" id="CP121694">
    <property type="protein sequence ID" value="WRO22579.1"/>
    <property type="molecule type" value="Genomic_DNA"/>
</dbReference>
<dbReference type="KEGG" id="dbc:MFMK1_002414"/>
<keyword evidence="5" id="KW-1185">Reference proteome</keyword>
<keyword evidence="1 2" id="KW-0238">DNA-binding</keyword>
<dbReference type="PANTHER" id="PTHR43479:SF11">
    <property type="entry name" value="ACREF_ENVCD OPERON REPRESSOR-RELATED"/>
    <property type="match status" value="1"/>
</dbReference>
<dbReference type="InterPro" id="IPR001647">
    <property type="entry name" value="HTH_TetR"/>
</dbReference>
<dbReference type="PRINTS" id="PR00455">
    <property type="entry name" value="HTHTETR"/>
</dbReference>
<dbReference type="SUPFAM" id="SSF46689">
    <property type="entry name" value="Homeodomain-like"/>
    <property type="match status" value="1"/>
</dbReference>
<dbReference type="AlphaFoldDB" id="A0AAU0URW4"/>
<dbReference type="Gene3D" id="1.10.357.10">
    <property type="entry name" value="Tetracycline Repressor, domain 2"/>
    <property type="match status" value="1"/>
</dbReference>
<reference evidence="4 5" key="1">
    <citation type="submission" date="2023-04" db="EMBL/GenBank/DDBJ databases">
        <authorList>
            <person name="Hsu D."/>
        </authorList>
    </citation>
    <scope>NUCLEOTIDE SEQUENCE [LARGE SCALE GENOMIC DNA]</scope>
    <source>
        <strain evidence="4 5">MK1</strain>
    </source>
</reference>
<dbReference type="RefSeq" id="WP_366921988.1">
    <property type="nucleotide sequence ID" value="NZ_CP121694.1"/>
</dbReference>
<name>A0AAU0URW4_9FIRM</name>
<protein>
    <submittedName>
        <fullName evidence="4">TetR/AcrR family transcriptional regulator</fullName>
    </submittedName>
</protein>
<dbReference type="Pfam" id="PF00440">
    <property type="entry name" value="TetR_N"/>
    <property type="match status" value="1"/>
</dbReference>
<dbReference type="PANTHER" id="PTHR43479">
    <property type="entry name" value="ACREF/ENVCD OPERON REPRESSOR-RELATED"/>
    <property type="match status" value="1"/>
</dbReference>
<sequence>MTKNMSADHRRKQVIDAAICCLVERGYANFSVKDIAEEAGVSTGILYHYFKSKDDIMQEVLKEVFSRTDGAVRDSVGEKLQPDEILGTYLEFVGKLVRRDRLTYIVTMNYLGQVLYNDKMQMAMRRFFKNMRSYSSNTLERVFHENDREVGKKETDAVSAILIGVSLGLGIQSIVDEDNIDLDLCTEILYQAIMEK</sequence>
<evidence type="ECO:0000259" key="3">
    <source>
        <dbReference type="PROSITE" id="PS50977"/>
    </source>
</evidence>
<evidence type="ECO:0000256" key="1">
    <source>
        <dbReference type="ARBA" id="ARBA00023125"/>
    </source>
</evidence>
<dbReference type="PROSITE" id="PS01081">
    <property type="entry name" value="HTH_TETR_1"/>
    <property type="match status" value="1"/>
</dbReference>
<dbReference type="Proteomes" id="UP001329915">
    <property type="component" value="Chromosome"/>
</dbReference>
<evidence type="ECO:0000313" key="5">
    <source>
        <dbReference type="Proteomes" id="UP001329915"/>
    </source>
</evidence>